<dbReference type="EMBL" id="BGPR01005028">
    <property type="protein sequence ID" value="GBN06081.1"/>
    <property type="molecule type" value="Genomic_DNA"/>
</dbReference>
<evidence type="ECO:0000313" key="2">
    <source>
        <dbReference type="EMBL" id="GBN06081.1"/>
    </source>
</evidence>
<comment type="caution">
    <text evidence="2">The sequence shown here is derived from an EMBL/GenBank/DDBJ whole genome shotgun (WGS) entry which is preliminary data.</text>
</comment>
<dbReference type="Proteomes" id="UP000499080">
    <property type="component" value="Unassembled WGS sequence"/>
</dbReference>
<sequence>MLNWPSRQLRDDSDMVKLSNWLLLHNPLNVSSPKHLLINIASGFVADDKTSCDNAKDGEKLQSSISGDSFGEVKRKRKKKELSQYLPQVIH</sequence>
<keyword evidence="3" id="KW-1185">Reference proteome</keyword>
<dbReference type="AlphaFoldDB" id="A0A4Y2KUR1"/>
<evidence type="ECO:0000313" key="3">
    <source>
        <dbReference type="Proteomes" id="UP000499080"/>
    </source>
</evidence>
<organism evidence="2 3">
    <name type="scientific">Araneus ventricosus</name>
    <name type="common">Orbweaver spider</name>
    <name type="synonym">Epeira ventricosa</name>
    <dbReference type="NCBI Taxonomy" id="182803"/>
    <lineage>
        <taxon>Eukaryota</taxon>
        <taxon>Metazoa</taxon>
        <taxon>Ecdysozoa</taxon>
        <taxon>Arthropoda</taxon>
        <taxon>Chelicerata</taxon>
        <taxon>Arachnida</taxon>
        <taxon>Araneae</taxon>
        <taxon>Araneomorphae</taxon>
        <taxon>Entelegynae</taxon>
        <taxon>Araneoidea</taxon>
        <taxon>Araneidae</taxon>
        <taxon>Araneus</taxon>
    </lineage>
</organism>
<proteinExistence type="predicted"/>
<accession>A0A4Y2KUR1</accession>
<feature type="region of interest" description="Disordered" evidence="1">
    <location>
        <begin position="53"/>
        <end position="73"/>
    </location>
</feature>
<protein>
    <submittedName>
        <fullName evidence="2">Uncharacterized protein</fullName>
    </submittedName>
</protein>
<evidence type="ECO:0000256" key="1">
    <source>
        <dbReference type="SAM" id="MobiDB-lite"/>
    </source>
</evidence>
<reference evidence="2 3" key="1">
    <citation type="journal article" date="2019" name="Sci. Rep.">
        <title>Orb-weaving spider Araneus ventricosus genome elucidates the spidroin gene catalogue.</title>
        <authorList>
            <person name="Kono N."/>
            <person name="Nakamura H."/>
            <person name="Ohtoshi R."/>
            <person name="Moran D.A.P."/>
            <person name="Shinohara A."/>
            <person name="Yoshida Y."/>
            <person name="Fujiwara M."/>
            <person name="Mori M."/>
            <person name="Tomita M."/>
            <person name="Arakawa K."/>
        </authorList>
    </citation>
    <scope>NUCLEOTIDE SEQUENCE [LARGE SCALE GENOMIC DNA]</scope>
</reference>
<gene>
    <name evidence="2" type="ORF">AVEN_240162_1</name>
</gene>
<name>A0A4Y2KUR1_ARAVE</name>